<comment type="caution">
    <text evidence="2">The sequence shown here is derived from an EMBL/GenBank/DDBJ whole genome shotgun (WGS) entry which is preliminary data.</text>
</comment>
<keyword evidence="3" id="KW-1185">Reference proteome</keyword>
<feature type="compositionally biased region" description="Basic and acidic residues" evidence="1">
    <location>
        <begin position="42"/>
        <end position="54"/>
    </location>
</feature>
<dbReference type="PANTHER" id="PTHR31032:SF1">
    <property type="entry name" value="PGR5-LIKE PROTEIN 1B, CHLOROPLASTIC"/>
    <property type="match status" value="1"/>
</dbReference>
<feature type="region of interest" description="Disordered" evidence="1">
    <location>
        <begin position="35"/>
        <end position="54"/>
    </location>
</feature>
<dbReference type="InterPro" id="IPR039987">
    <property type="entry name" value="PGRL1"/>
</dbReference>
<evidence type="ECO:0000313" key="3">
    <source>
        <dbReference type="Proteomes" id="UP000266723"/>
    </source>
</evidence>
<protein>
    <submittedName>
        <fullName evidence="2">Uncharacterized protein</fullName>
    </submittedName>
</protein>
<organism evidence="2 3">
    <name type="scientific">Brassica cretica</name>
    <name type="common">Mustard</name>
    <dbReference type="NCBI Taxonomy" id="69181"/>
    <lineage>
        <taxon>Eukaryota</taxon>
        <taxon>Viridiplantae</taxon>
        <taxon>Streptophyta</taxon>
        <taxon>Embryophyta</taxon>
        <taxon>Tracheophyta</taxon>
        <taxon>Spermatophyta</taxon>
        <taxon>Magnoliopsida</taxon>
        <taxon>eudicotyledons</taxon>
        <taxon>Gunneridae</taxon>
        <taxon>Pentapetalae</taxon>
        <taxon>rosids</taxon>
        <taxon>malvids</taxon>
        <taxon>Brassicales</taxon>
        <taxon>Brassicaceae</taxon>
        <taxon>Brassiceae</taxon>
        <taxon>Brassica</taxon>
    </lineage>
</organism>
<proteinExistence type="predicted"/>
<gene>
    <name evidence="2" type="ORF">DY000_02018389</name>
</gene>
<dbReference type="Proteomes" id="UP000266723">
    <property type="component" value="Unassembled WGS sequence"/>
</dbReference>
<sequence length="152" mass="17158">MPPAWISPSRLHGLKRICTYRVFFAVGSCTGRADDGGTDGDVNSRPEPDPRRDGFVDRLVGKKLISNPMQVKLMSNKEFDNIKQELMWEGSSFVMLSSNEQKCLEASVSYMDESKIVLEGPRCSLHSNKKVKVIRRMSRSFIGWIPDYAGLQ</sequence>
<dbReference type="EMBL" id="QGKV02000759">
    <property type="protein sequence ID" value="KAF3567012.1"/>
    <property type="molecule type" value="Genomic_DNA"/>
</dbReference>
<name>A0ABQ7D3P3_BRACR</name>
<reference evidence="2 3" key="1">
    <citation type="journal article" date="2020" name="BMC Genomics">
        <title>Intraspecific diversification of the crop wild relative Brassica cretica Lam. using demographic model selection.</title>
        <authorList>
            <person name="Kioukis A."/>
            <person name="Michalopoulou V.A."/>
            <person name="Briers L."/>
            <person name="Pirintsos S."/>
            <person name="Studholme D.J."/>
            <person name="Pavlidis P."/>
            <person name="Sarris P.F."/>
        </authorList>
    </citation>
    <scope>NUCLEOTIDE SEQUENCE [LARGE SCALE GENOMIC DNA]</scope>
    <source>
        <strain evidence="3">cv. PFS-1207/04</strain>
    </source>
</reference>
<evidence type="ECO:0000313" key="2">
    <source>
        <dbReference type="EMBL" id="KAF3567012.1"/>
    </source>
</evidence>
<accession>A0ABQ7D3P3</accession>
<dbReference type="PANTHER" id="PTHR31032">
    <property type="entry name" value="PGR5-LIKE PROTEIN 1B, CHLOROPLASTIC"/>
    <property type="match status" value="1"/>
</dbReference>
<evidence type="ECO:0000256" key="1">
    <source>
        <dbReference type="SAM" id="MobiDB-lite"/>
    </source>
</evidence>